<feature type="compositionally biased region" description="Basic residues" evidence="1">
    <location>
        <begin position="45"/>
        <end position="59"/>
    </location>
</feature>
<reference evidence="2" key="1">
    <citation type="journal article" date="2020" name="Fungal Divers.">
        <title>Resolving the Mortierellaceae phylogeny through synthesis of multi-gene phylogenetics and phylogenomics.</title>
        <authorList>
            <person name="Vandepol N."/>
            <person name="Liber J."/>
            <person name="Desiro A."/>
            <person name="Na H."/>
            <person name="Kennedy M."/>
            <person name="Barry K."/>
            <person name="Grigoriev I.V."/>
            <person name="Miller A.N."/>
            <person name="O'Donnell K."/>
            <person name="Stajich J.E."/>
            <person name="Bonito G."/>
        </authorList>
    </citation>
    <scope>NUCLEOTIDE SEQUENCE</scope>
    <source>
        <strain evidence="2">BC1065</strain>
    </source>
</reference>
<sequence length="143" mass="15893">GELQCQATKSAIEDAAYLLDDDKEKKPPSHNPPSQDPPSQDSPKKKSPSKKSPSKKSPSKKSSSQKSLKKKRPAGRKVDISVRIFFDNGVKIEIVVFEFKSSNATPQTLETQQKKSLRLNTAILLDLQKRGLDIAQHFPIIID</sequence>
<dbReference type="OrthoDB" id="2442475at2759"/>
<keyword evidence="3" id="KW-1185">Reference proteome</keyword>
<feature type="non-terminal residue" evidence="2">
    <location>
        <position position="1"/>
    </location>
</feature>
<dbReference type="Proteomes" id="UP000807716">
    <property type="component" value="Unassembled WGS sequence"/>
</dbReference>
<comment type="caution">
    <text evidence="2">The sequence shown here is derived from an EMBL/GenBank/DDBJ whole genome shotgun (WGS) entry which is preliminary data.</text>
</comment>
<feature type="non-terminal residue" evidence="2">
    <location>
        <position position="143"/>
    </location>
</feature>
<gene>
    <name evidence="2" type="ORF">DFQ27_002447</name>
</gene>
<proteinExistence type="predicted"/>
<feature type="region of interest" description="Disordered" evidence="1">
    <location>
        <begin position="1"/>
        <end position="75"/>
    </location>
</feature>
<dbReference type="EMBL" id="JAAAJB010001918">
    <property type="protein sequence ID" value="KAG0247188.1"/>
    <property type="molecule type" value="Genomic_DNA"/>
</dbReference>
<accession>A0A9P6PFP0</accession>
<protein>
    <submittedName>
        <fullName evidence="2">Uncharacterized protein</fullName>
    </submittedName>
</protein>
<name>A0A9P6PFP0_9FUNG</name>
<evidence type="ECO:0000256" key="1">
    <source>
        <dbReference type="SAM" id="MobiDB-lite"/>
    </source>
</evidence>
<organism evidence="2 3">
    <name type="scientific">Actinomortierella ambigua</name>
    <dbReference type="NCBI Taxonomy" id="1343610"/>
    <lineage>
        <taxon>Eukaryota</taxon>
        <taxon>Fungi</taxon>
        <taxon>Fungi incertae sedis</taxon>
        <taxon>Mucoromycota</taxon>
        <taxon>Mortierellomycotina</taxon>
        <taxon>Mortierellomycetes</taxon>
        <taxon>Mortierellales</taxon>
        <taxon>Mortierellaceae</taxon>
        <taxon>Actinomortierella</taxon>
    </lineage>
</organism>
<evidence type="ECO:0000313" key="3">
    <source>
        <dbReference type="Proteomes" id="UP000807716"/>
    </source>
</evidence>
<evidence type="ECO:0000313" key="2">
    <source>
        <dbReference type="EMBL" id="KAG0247188.1"/>
    </source>
</evidence>
<dbReference type="AlphaFoldDB" id="A0A9P6PFP0"/>